<dbReference type="InterPro" id="IPR000008">
    <property type="entry name" value="C2_dom"/>
</dbReference>
<name>A0A484BNZ5_DRONA</name>
<feature type="domain" description="C2" evidence="5">
    <location>
        <begin position="548"/>
        <end position="674"/>
    </location>
</feature>
<feature type="domain" description="C2" evidence="5">
    <location>
        <begin position="375"/>
        <end position="497"/>
    </location>
</feature>
<dbReference type="Pfam" id="PF00168">
    <property type="entry name" value="C2"/>
    <property type="match status" value="2"/>
</dbReference>
<evidence type="ECO:0000313" key="7">
    <source>
        <dbReference type="Proteomes" id="UP000295192"/>
    </source>
</evidence>
<dbReference type="InterPro" id="IPR035892">
    <property type="entry name" value="C2_domain_sf"/>
</dbReference>
<reference evidence="6 7" key="1">
    <citation type="journal article" date="2019" name="J. Hered.">
        <title>An Improved Genome Assembly for Drosophila navojoa, the Basal Species in the mojavensis Cluster.</title>
        <authorList>
            <person name="Vanderlinde T."/>
            <person name="Dupim E.G."/>
            <person name="Nazario-Yepiz N.O."/>
            <person name="Carvalho A.B."/>
        </authorList>
    </citation>
    <scope>NUCLEOTIDE SEQUENCE [LARGE SCALE GENOMIC DNA]</scope>
    <source>
        <strain evidence="6">Navoj_Jal97</strain>
        <tissue evidence="6">Whole organism</tissue>
    </source>
</reference>
<dbReference type="AlphaFoldDB" id="A0A484BNZ5"/>
<dbReference type="PANTHER" id="PTHR45716:SF2">
    <property type="entry name" value="BITESIZE, ISOFORM I"/>
    <property type="match status" value="1"/>
</dbReference>
<feature type="region of interest" description="Disordered" evidence="4">
    <location>
        <begin position="1"/>
        <end position="22"/>
    </location>
</feature>
<dbReference type="GO" id="GO:0042043">
    <property type="term" value="F:neurexin family protein binding"/>
    <property type="evidence" value="ECO:0007669"/>
    <property type="project" value="TreeGrafter"/>
</dbReference>
<feature type="compositionally biased region" description="Low complexity" evidence="4">
    <location>
        <begin position="195"/>
        <end position="227"/>
    </location>
</feature>
<evidence type="ECO:0000256" key="2">
    <source>
        <dbReference type="ARBA" id="ARBA00022737"/>
    </source>
</evidence>
<accession>A0A484BNZ5</accession>
<feature type="region of interest" description="Disordered" evidence="4">
    <location>
        <begin position="294"/>
        <end position="330"/>
    </location>
</feature>
<comment type="caution">
    <text evidence="6">The sequence shown here is derived from an EMBL/GenBank/DDBJ whole genome shotgun (WGS) entry which is preliminary data.</text>
</comment>
<dbReference type="Gene3D" id="2.60.40.150">
    <property type="entry name" value="C2 domain"/>
    <property type="match status" value="2"/>
</dbReference>
<dbReference type="PROSITE" id="PS50004">
    <property type="entry name" value="C2"/>
    <property type="match status" value="2"/>
</dbReference>
<dbReference type="EMBL" id="LSRL02000015">
    <property type="protein sequence ID" value="TDG50539.1"/>
    <property type="molecule type" value="Genomic_DNA"/>
</dbReference>
<gene>
    <name evidence="6" type="ORF">AWZ03_003128</name>
</gene>
<dbReference type="OrthoDB" id="195679at2759"/>
<organism evidence="6 7">
    <name type="scientific">Drosophila navojoa</name>
    <name type="common">Fruit fly</name>
    <dbReference type="NCBI Taxonomy" id="7232"/>
    <lineage>
        <taxon>Eukaryota</taxon>
        <taxon>Metazoa</taxon>
        <taxon>Ecdysozoa</taxon>
        <taxon>Arthropoda</taxon>
        <taxon>Hexapoda</taxon>
        <taxon>Insecta</taxon>
        <taxon>Pterygota</taxon>
        <taxon>Neoptera</taxon>
        <taxon>Endopterygota</taxon>
        <taxon>Diptera</taxon>
        <taxon>Brachycera</taxon>
        <taxon>Muscomorpha</taxon>
        <taxon>Ephydroidea</taxon>
        <taxon>Drosophilidae</taxon>
        <taxon>Drosophila</taxon>
    </lineage>
</organism>
<evidence type="ECO:0000256" key="4">
    <source>
        <dbReference type="SAM" id="MobiDB-lite"/>
    </source>
</evidence>
<evidence type="ECO:0000256" key="1">
    <source>
        <dbReference type="ARBA" id="ARBA00004370"/>
    </source>
</evidence>
<dbReference type="Proteomes" id="UP000295192">
    <property type="component" value="Unassembled WGS sequence"/>
</dbReference>
<feature type="compositionally biased region" description="Polar residues" evidence="4">
    <location>
        <begin position="172"/>
        <end position="192"/>
    </location>
</feature>
<keyword evidence="7" id="KW-1185">Reference proteome</keyword>
<dbReference type="OMA" id="DYWSSAR"/>
<dbReference type="PANTHER" id="PTHR45716">
    <property type="entry name" value="BITESIZE, ISOFORM I"/>
    <property type="match status" value="1"/>
</dbReference>
<keyword evidence="3" id="KW-0472">Membrane</keyword>
<dbReference type="SUPFAM" id="SSF49562">
    <property type="entry name" value="C2 domain (Calcium/lipid-binding domain, CaLB)"/>
    <property type="match status" value="2"/>
</dbReference>
<dbReference type="SMART" id="SM00239">
    <property type="entry name" value="C2"/>
    <property type="match status" value="2"/>
</dbReference>
<dbReference type="STRING" id="7232.A0A484BNZ5"/>
<feature type="compositionally biased region" description="Basic residues" evidence="4">
    <location>
        <begin position="1"/>
        <end position="13"/>
    </location>
</feature>
<feature type="compositionally biased region" description="Polar residues" evidence="4">
    <location>
        <begin position="316"/>
        <end position="329"/>
    </location>
</feature>
<evidence type="ECO:0000259" key="5">
    <source>
        <dbReference type="PROSITE" id="PS50004"/>
    </source>
</evidence>
<feature type="region of interest" description="Disordered" evidence="4">
    <location>
        <begin position="171"/>
        <end position="227"/>
    </location>
</feature>
<dbReference type="GO" id="GO:0005886">
    <property type="term" value="C:plasma membrane"/>
    <property type="evidence" value="ECO:0007669"/>
    <property type="project" value="TreeGrafter"/>
</dbReference>
<dbReference type="FunFam" id="2.60.40.150:FF:000006">
    <property type="entry name" value="Synaptotagmin-like 5, isoform CRA_a"/>
    <property type="match status" value="1"/>
</dbReference>
<dbReference type="PRINTS" id="PR00399">
    <property type="entry name" value="SYNAPTOTAGMN"/>
</dbReference>
<dbReference type="CDD" id="cd04020">
    <property type="entry name" value="C2B_SLP_1-2-3-4"/>
    <property type="match status" value="1"/>
</dbReference>
<dbReference type="GO" id="GO:0070382">
    <property type="term" value="C:exocytic vesicle"/>
    <property type="evidence" value="ECO:0007669"/>
    <property type="project" value="TreeGrafter"/>
</dbReference>
<evidence type="ECO:0000256" key="3">
    <source>
        <dbReference type="ARBA" id="ARBA00023136"/>
    </source>
</evidence>
<protein>
    <recommendedName>
        <fullName evidence="5">C2 domain-containing protein</fullName>
    </recommendedName>
</protein>
<evidence type="ECO:0000313" key="6">
    <source>
        <dbReference type="EMBL" id="TDG50539.1"/>
    </source>
</evidence>
<comment type="subcellular location">
    <subcellularLocation>
        <location evidence="1">Membrane</location>
    </subcellularLocation>
</comment>
<proteinExistence type="predicted"/>
<dbReference type="InterPro" id="IPR043567">
    <property type="entry name" value="SYTL1-5_C2B"/>
</dbReference>
<keyword evidence="2" id="KW-0677">Repeat</keyword>
<dbReference type="InterPro" id="IPR001565">
    <property type="entry name" value="Synaptotagmin"/>
</dbReference>
<sequence>MRKVTRLIGKRGNNKTPKASAGYNEFVRPSRSKPPTAAIVSVHNYGKAVKPTSTGVETNPAAAQIQYAALNRLRSSCSSSQAQATPTGQTKPRWLRLCRCWRRRRRRQRSYKSYWRSGGAAKSKWSWWLHWGNCCGRRRGGVGGYHCDSEEEEDDIDAKVAAYILEMKQREASASGSRQSEQTAETDFNQATDEAAAARPERSSSAPPQSQRQQQQQQQQLQPSMCQAQIKRRAWTWDDSLRSNSDRFLETLEEDLPAATATTAAAAGMRLSLNLQRRTPLHVTFQQVQEEARAAADELSKSPVIGQRNPDAAASSPIQSRASSETWPAQSDEDIDRLVAMHQNRSSLSSLGVRSESMASVYSGAGEGRYGTVVVKGQVEFGMQYNYKLGALEIHVVRCKDLAAVDAKRNRSDPYVKVYLLPDKSKAGKRKTKVKKHTLNPIFDETLRFHTSIASLESKTLWLTVWHSDMFGRNDFLGEVSVNLQGRLFDNPQSQWYLLQERSEPFDDVATYRGDIVVGLKYIPPENLKSSLFSRGSSLTGSSSNLRKFGGSIKSVTSKSDRSAKGGQLHVLVKEAKHLSPIKTNGTCDAFCKSYLLPDRTRSSKQKTPVVKRTLHPSWNYTFVYEDVSLKDLSERALELTVWDHDRLASNEFIGGIRFSTGTGRSYGRQVDWMDATGKEVSLWQNMLDRPNFWVEGSVVLRSSLDGIRSTLP</sequence>
<dbReference type="CDD" id="cd08521">
    <property type="entry name" value="C2A_SLP"/>
    <property type="match status" value="1"/>
</dbReference>
<dbReference type="GO" id="GO:0006887">
    <property type="term" value="P:exocytosis"/>
    <property type="evidence" value="ECO:0007669"/>
    <property type="project" value="TreeGrafter"/>
</dbReference>